<dbReference type="EC" id="2.7.13.3" evidence="2"/>
<reference evidence="9 10" key="1">
    <citation type="submission" date="2020-08" db="EMBL/GenBank/DDBJ databases">
        <title>Genomic Encyclopedia of Type Strains, Phase IV (KMG-IV): sequencing the most valuable type-strain genomes for metagenomic binning, comparative biology and taxonomic classification.</title>
        <authorList>
            <person name="Goeker M."/>
        </authorList>
    </citation>
    <scope>NUCLEOTIDE SEQUENCE [LARGE SCALE GENOMIC DNA]</scope>
    <source>
        <strain evidence="9 10">DSM 27057</strain>
    </source>
</reference>
<evidence type="ECO:0000256" key="7">
    <source>
        <dbReference type="SAM" id="Phobius"/>
    </source>
</evidence>
<feature type="domain" description="Histidine kinase" evidence="8">
    <location>
        <begin position="188"/>
        <end position="400"/>
    </location>
</feature>
<evidence type="ECO:0000313" key="10">
    <source>
        <dbReference type="Proteomes" id="UP000548867"/>
    </source>
</evidence>
<keyword evidence="10" id="KW-1185">Reference proteome</keyword>
<feature type="transmembrane region" description="Helical" evidence="7">
    <location>
        <begin position="12"/>
        <end position="34"/>
    </location>
</feature>
<keyword evidence="7" id="KW-0472">Membrane</keyword>
<evidence type="ECO:0000256" key="4">
    <source>
        <dbReference type="ARBA" id="ARBA00022679"/>
    </source>
</evidence>
<dbReference type="RefSeq" id="WP_183625166.1">
    <property type="nucleotide sequence ID" value="NZ_JACIDX010000007.1"/>
</dbReference>
<dbReference type="InterPro" id="IPR004358">
    <property type="entry name" value="Sig_transdc_His_kin-like_C"/>
</dbReference>
<comment type="catalytic activity">
    <reaction evidence="1">
        <text>ATP + protein L-histidine = ADP + protein N-phospho-L-histidine.</text>
        <dbReference type="EC" id="2.7.13.3"/>
    </reaction>
</comment>
<accession>A0A7W6CIN1</accession>
<dbReference type="SUPFAM" id="SSF47384">
    <property type="entry name" value="Homodimeric domain of signal transducing histidine kinase"/>
    <property type="match status" value="1"/>
</dbReference>
<gene>
    <name evidence="9" type="ORF">GGR38_002070</name>
</gene>
<evidence type="ECO:0000256" key="6">
    <source>
        <dbReference type="ARBA" id="ARBA00023012"/>
    </source>
</evidence>
<dbReference type="PROSITE" id="PS50109">
    <property type="entry name" value="HIS_KIN"/>
    <property type="match status" value="1"/>
</dbReference>
<dbReference type="GO" id="GO:0000155">
    <property type="term" value="F:phosphorelay sensor kinase activity"/>
    <property type="evidence" value="ECO:0007669"/>
    <property type="project" value="InterPro"/>
</dbReference>
<dbReference type="PANTHER" id="PTHR43711:SF1">
    <property type="entry name" value="HISTIDINE KINASE 1"/>
    <property type="match status" value="1"/>
</dbReference>
<proteinExistence type="predicted"/>
<evidence type="ECO:0000259" key="8">
    <source>
        <dbReference type="PROSITE" id="PS50109"/>
    </source>
</evidence>
<keyword evidence="4" id="KW-0808">Transferase</keyword>
<comment type="caution">
    <text evidence="9">The sequence shown here is derived from an EMBL/GenBank/DDBJ whole genome shotgun (WGS) entry which is preliminary data.</text>
</comment>
<evidence type="ECO:0000256" key="3">
    <source>
        <dbReference type="ARBA" id="ARBA00022553"/>
    </source>
</evidence>
<protein>
    <recommendedName>
        <fullName evidence="2">histidine kinase</fullName>
        <ecNumber evidence="2">2.7.13.3</ecNumber>
    </recommendedName>
</protein>
<dbReference type="CDD" id="cd00075">
    <property type="entry name" value="HATPase"/>
    <property type="match status" value="1"/>
</dbReference>
<dbReference type="EMBL" id="JACIDX010000007">
    <property type="protein sequence ID" value="MBB3955118.1"/>
    <property type="molecule type" value="Genomic_DNA"/>
</dbReference>
<evidence type="ECO:0000256" key="5">
    <source>
        <dbReference type="ARBA" id="ARBA00022777"/>
    </source>
</evidence>
<feature type="transmembrane region" description="Helical" evidence="7">
    <location>
        <begin position="135"/>
        <end position="159"/>
    </location>
</feature>
<dbReference type="PANTHER" id="PTHR43711">
    <property type="entry name" value="TWO-COMPONENT HISTIDINE KINASE"/>
    <property type="match status" value="1"/>
</dbReference>
<dbReference type="Pfam" id="PF00512">
    <property type="entry name" value="HisKA"/>
    <property type="match status" value="1"/>
</dbReference>
<keyword evidence="7" id="KW-0812">Transmembrane</keyword>
<dbReference type="InterPro" id="IPR003594">
    <property type="entry name" value="HATPase_dom"/>
</dbReference>
<dbReference type="PRINTS" id="PR00344">
    <property type="entry name" value="BCTRLSENSOR"/>
</dbReference>
<dbReference type="Proteomes" id="UP000548867">
    <property type="component" value="Unassembled WGS sequence"/>
</dbReference>
<dbReference type="InterPro" id="IPR003661">
    <property type="entry name" value="HisK_dim/P_dom"/>
</dbReference>
<evidence type="ECO:0000256" key="1">
    <source>
        <dbReference type="ARBA" id="ARBA00000085"/>
    </source>
</evidence>
<dbReference type="InterPro" id="IPR005467">
    <property type="entry name" value="His_kinase_dom"/>
</dbReference>
<evidence type="ECO:0000256" key="2">
    <source>
        <dbReference type="ARBA" id="ARBA00012438"/>
    </source>
</evidence>
<dbReference type="SMART" id="SM00388">
    <property type="entry name" value="HisKA"/>
    <property type="match status" value="1"/>
</dbReference>
<dbReference type="Pfam" id="PF02518">
    <property type="entry name" value="HATPase_c"/>
    <property type="match status" value="1"/>
</dbReference>
<keyword evidence="3" id="KW-0597">Phosphoprotein</keyword>
<dbReference type="SMART" id="SM00387">
    <property type="entry name" value="HATPase_c"/>
    <property type="match status" value="1"/>
</dbReference>
<dbReference type="InterPro" id="IPR036890">
    <property type="entry name" value="HATPase_C_sf"/>
</dbReference>
<dbReference type="SUPFAM" id="SSF55874">
    <property type="entry name" value="ATPase domain of HSP90 chaperone/DNA topoisomerase II/histidine kinase"/>
    <property type="match status" value="1"/>
</dbReference>
<keyword evidence="7" id="KW-1133">Transmembrane helix</keyword>
<dbReference type="CDD" id="cd00082">
    <property type="entry name" value="HisKA"/>
    <property type="match status" value="1"/>
</dbReference>
<dbReference type="InterPro" id="IPR050736">
    <property type="entry name" value="Sensor_HK_Regulatory"/>
</dbReference>
<dbReference type="Gene3D" id="3.30.565.10">
    <property type="entry name" value="Histidine kinase-like ATPase, C-terminal domain"/>
    <property type="match status" value="1"/>
</dbReference>
<organism evidence="9 10">
    <name type="scientific">Novosphingobium sediminicola</name>
    <dbReference type="NCBI Taxonomy" id="563162"/>
    <lineage>
        <taxon>Bacteria</taxon>
        <taxon>Pseudomonadati</taxon>
        <taxon>Pseudomonadota</taxon>
        <taxon>Alphaproteobacteria</taxon>
        <taxon>Sphingomonadales</taxon>
        <taxon>Sphingomonadaceae</taxon>
        <taxon>Novosphingobium</taxon>
    </lineage>
</organism>
<keyword evidence="5 9" id="KW-0418">Kinase</keyword>
<dbReference type="Gene3D" id="1.10.287.130">
    <property type="match status" value="1"/>
</dbReference>
<dbReference type="InterPro" id="IPR036097">
    <property type="entry name" value="HisK_dim/P_sf"/>
</dbReference>
<name>A0A7W6CIN1_9SPHN</name>
<dbReference type="AlphaFoldDB" id="A0A7W6CIN1"/>
<sequence>MPEPIPMPIARGFAGWLVMAAALAALMAGFVFSLHSAARQFEIALLAERQAGLIAGLSGQPLSQFPPRLAEYRALVAQESALGSPAHSDELARINRLPTMVDTARREALLATMMAGERAEVAAARAALDHSRNRMLLLGGMLTLLALVSAGTGLWRLVWANRALEREVAARSAQLQAVDRSRRLFFAKASHELRTPVAAMRSLAEVTLSAGGDQAAALHDVVAQAQFLSHRIDEMLSLASAQEGRPVLAPAPYDLREIVAGALSAAGPFARLVEVELVYDPPADSVHVRADGRWLGQALLAIIDNGLKISDPGAALEITLIRDHAYAILSIADHGPGMGEADLPLIFEAYYQSEEGRHRGGTGLGLALARWVADQHGGTIRAENRATGGARIVLMLPLEEA</sequence>
<keyword evidence="6" id="KW-0902">Two-component regulatory system</keyword>
<evidence type="ECO:0000313" key="9">
    <source>
        <dbReference type="EMBL" id="MBB3955118.1"/>
    </source>
</evidence>